<feature type="chain" id="PRO_5039624045" evidence="1">
    <location>
        <begin position="21"/>
        <end position="138"/>
    </location>
</feature>
<name>A0A9E8A0U2_9HYPH</name>
<dbReference type="EMBL" id="CP102774">
    <property type="protein sequence ID" value="UZF89476.1"/>
    <property type="molecule type" value="Genomic_DNA"/>
</dbReference>
<protein>
    <submittedName>
        <fullName evidence="2">Uncharacterized protein</fullName>
    </submittedName>
</protein>
<sequence>MKFIRAVLAAAVLMSGPSTAQTLDPEDPFRVLQAKFITVTSHLGDGRIENRPGVRLVVQSQWAHSEADRTAFIELVIADPGKFTRDSAIVKAMANAEMMLLVVDFYKGAQTDVVQEIQYFKDTRRRGWERLVAGERTP</sequence>
<accession>A0A9E8A0U2</accession>
<feature type="signal peptide" evidence="1">
    <location>
        <begin position="1"/>
        <end position="20"/>
    </location>
</feature>
<evidence type="ECO:0000313" key="2">
    <source>
        <dbReference type="EMBL" id="UZF89476.1"/>
    </source>
</evidence>
<keyword evidence="1" id="KW-0732">Signal</keyword>
<evidence type="ECO:0000256" key="1">
    <source>
        <dbReference type="SAM" id="SignalP"/>
    </source>
</evidence>
<proteinExistence type="predicted"/>
<organism evidence="2">
    <name type="scientific">Bosea sp. NBC_00436</name>
    <dbReference type="NCBI Taxonomy" id="2969620"/>
    <lineage>
        <taxon>Bacteria</taxon>
        <taxon>Pseudomonadati</taxon>
        <taxon>Pseudomonadota</taxon>
        <taxon>Alphaproteobacteria</taxon>
        <taxon>Hyphomicrobiales</taxon>
        <taxon>Boseaceae</taxon>
        <taxon>Bosea</taxon>
    </lineage>
</organism>
<dbReference type="AlphaFoldDB" id="A0A9E8A0U2"/>
<reference evidence="2" key="1">
    <citation type="submission" date="2022-08" db="EMBL/GenBank/DDBJ databases">
        <title>Complete Genome Sequences of 2 Bosea sp. soil isolates.</title>
        <authorList>
            <person name="Alvarez Arevalo M."/>
            <person name="Sterndorff E.B."/>
            <person name="Faurdal D."/>
            <person name="Joergensen T.S."/>
            <person name="Weber T."/>
        </authorList>
    </citation>
    <scope>NUCLEOTIDE SEQUENCE</scope>
    <source>
        <strain evidence="2">NBC_00436</strain>
    </source>
</reference>
<gene>
    <name evidence="2" type="ORF">NWE54_12120</name>
</gene>